<dbReference type="AlphaFoldDB" id="A0A9D4HLV6"/>
<reference evidence="2" key="2">
    <citation type="submission" date="2020-11" db="EMBL/GenBank/DDBJ databases">
        <authorList>
            <person name="McCartney M.A."/>
            <person name="Auch B."/>
            <person name="Kono T."/>
            <person name="Mallez S."/>
            <person name="Becker A."/>
            <person name="Gohl D.M."/>
            <person name="Silverstein K.A.T."/>
            <person name="Koren S."/>
            <person name="Bechman K.B."/>
            <person name="Herman A."/>
            <person name="Abrahante J.E."/>
            <person name="Garbe J."/>
        </authorList>
    </citation>
    <scope>NUCLEOTIDE SEQUENCE</scope>
    <source>
        <strain evidence="2">Duluth1</strain>
        <tissue evidence="2">Whole animal</tissue>
    </source>
</reference>
<name>A0A9D4HLV6_DREPO</name>
<gene>
    <name evidence="2" type="ORF">DPMN_051111</name>
</gene>
<evidence type="ECO:0000256" key="1">
    <source>
        <dbReference type="SAM" id="MobiDB-lite"/>
    </source>
</evidence>
<sequence>MSIDHLRSAHQSMTLVPSKSKHVKYGERSFKTAAPKLRNSLPSYVRDCQTLQSFKRQLKTYYYEQVCGN</sequence>
<dbReference type="Proteomes" id="UP000828390">
    <property type="component" value="Unassembled WGS sequence"/>
</dbReference>
<protein>
    <submittedName>
        <fullName evidence="2">Uncharacterized protein</fullName>
    </submittedName>
</protein>
<organism evidence="2 3">
    <name type="scientific">Dreissena polymorpha</name>
    <name type="common">Zebra mussel</name>
    <name type="synonym">Mytilus polymorpha</name>
    <dbReference type="NCBI Taxonomy" id="45954"/>
    <lineage>
        <taxon>Eukaryota</taxon>
        <taxon>Metazoa</taxon>
        <taxon>Spiralia</taxon>
        <taxon>Lophotrochozoa</taxon>
        <taxon>Mollusca</taxon>
        <taxon>Bivalvia</taxon>
        <taxon>Autobranchia</taxon>
        <taxon>Heteroconchia</taxon>
        <taxon>Euheterodonta</taxon>
        <taxon>Imparidentia</taxon>
        <taxon>Neoheterodontei</taxon>
        <taxon>Myida</taxon>
        <taxon>Dreissenoidea</taxon>
        <taxon>Dreissenidae</taxon>
        <taxon>Dreissena</taxon>
    </lineage>
</organism>
<feature type="region of interest" description="Disordered" evidence="1">
    <location>
        <begin position="1"/>
        <end position="20"/>
    </location>
</feature>
<accession>A0A9D4HLV6</accession>
<evidence type="ECO:0000313" key="2">
    <source>
        <dbReference type="EMBL" id="KAH3725277.1"/>
    </source>
</evidence>
<proteinExistence type="predicted"/>
<comment type="caution">
    <text evidence="2">The sequence shown here is derived from an EMBL/GenBank/DDBJ whole genome shotgun (WGS) entry which is preliminary data.</text>
</comment>
<reference evidence="2" key="1">
    <citation type="journal article" date="2019" name="bioRxiv">
        <title>The Genome of the Zebra Mussel, Dreissena polymorpha: A Resource for Invasive Species Research.</title>
        <authorList>
            <person name="McCartney M.A."/>
            <person name="Auch B."/>
            <person name="Kono T."/>
            <person name="Mallez S."/>
            <person name="Zhang Y."/>
            <person name="Obille A."/>
            <person name="Becker A."/>
            <person name="Abrahante J.E."/>
            <person name="Garbe J."/>
            <person name="Badalamenti J.P."/>
            <person name="Herman A."/>
            <person name="Mangelson H."/>
            <person name="Liachko I."/>
            <person name="Sullivan S."/>
            <person name="Sone E.D."/>
            <person name="Koren S."/>
            <person name="Silverstein K.A.T."/>
            <person name="Beckman K.B."/>
            <person name="Gohl D.M."/>
        </authorList>
    </citation>
    <scope>NUCLEOTIDE SEQUENCE</scope>
    <source>
        <strain evidence="2">Duluth1</strain>
        <tissue evidence="2">Whole animal</tissue>
    </source>
</reference>
<evidence type="ECO:0000313" key="3">
    <source>
        <dbReference type="Proteomes" id="UP000828390"/>
    </source>
</evidence>
<keyword evidence="3" id="KW-1185">Reference proteome</keyword>
<dbReference type="EMBL" id="JAIWYP010000012">
    <property type="protein sequence ID" value="KAH3725277.1"/>
    <property type="molecule type" value="Genomic_DNA"/>
</dbReference>